<evidence type="ECO:0000259" key="5">
    <source>
        <dbReference type="Pfam" id="PF01397"/>
    </source>
</evidence>
<dbReference type="InterPro" id="IPR008949">
    <property type="entry name" value="Isoprenoid_synthase_dom_sf"/>
</dbReference>
<dbReference type="CDD" id="cd00684">
    <property type="entry name" value="Terpene_cyclase_plant_C1"/>
    <property type="match status" value="1"/>
</dbReference>
<evidence type="ECO:0000256" key="4">
    <source>
        <dbReference type="ARBA" id="ARBA00023239"/>
    </source>
</evidence>
<evidence type="ECO:0000256" key="1">
    <source>
        <dbReference type="ARBA" id="ARBA00001946"/>
    </source>
</evidence>
<dbReference type="GO" id="GO:0000287">
    <property type="term" value="F:magnesium ion binding"/>
    <property type="evidence" value="ECO:0007669"/>
    <property type="project" value="InterPro"/>
</dbReference>
<gene>
    <name evidence="7" type="ORF">FSB_LOCUS24808</name>
</gene>
<evidence type="ECO:0000259" key="6">
    <source>
        <dbReference type="Pfam" id="PF03936"/>
    </source>
</evidence>
<dbReference type="InterPro" id="IPR001906">
    <property type="entry name" value="Terpene_synth_N"/>
</dbReference>
<dbReference type="InterPro" id="IPR044814">
    <property type="entry name" value="Terpene_cyclase_plant_C1"/>
</dbReference>
<dbReference type="SFLD" id="SFLDG01019">
    <property type="entry name" value="Terpene_Cyclase_Like_1_C_Termi"/>
    <property type="match status" value="1"/>
</dbReference>
<dbReference type="InterPro" id="IPR050148">
    <property type="entry name" value="Terpene_synthase-like"/>
</dbReference>
<dbReference type="InterPro" id="IPR008930">
    <property type="entry name" value="Terpenoid_cyclase/PrenylTrfase"/>
</dbReference>
<dbReference type="GO" id="GO:0016102">
    <property type="term" value="P:diterpenoid biosynthetic process"/>
    <property type="evidence" value="ECO:0007669"/>
    <property type="project" value="InterPro"/>
</dbReference>
<feature type="domain" description="Terpene synthase N-terminal" evidence="5">
    <location>
        <begin position="1"/>
        <end position="145"/>
    </location>
</feature>
<keyword evidence="2" id="KW-0479">Metal-binding</keyword>
<dbReference type="AlphaFoldDB" id="A0A2N9G2C7"/>
<dbReference type="PANTHER" id="PTHR31225">
    <property type="entry name" value="OS04G0344100 PROTEIN-RELATED"/>
    <property type="match status" value="1"/>
</dbReference>
<protein>
    <recommendedName>
        <fullName evidence="8">Terpene synthase N-terminal domain-containing protein</fullName>
    </recommendedName>
</protein>
<dbReference type="SUPFAM" id="SSF48576">
    <property type="entry name" value="Terpenoid synthases"/>
    <property type="match status" value="1"/>
</dbReference>
<dbReference type="SFLD" id="SFLDS00005">
    <property type="entry name" value="Isoprenoid_Synthase_Type_I"/>
    <property type="match status" value="1"/>
</dbReference>
<dbReference type="SUPFAM" id="SSF48239">
    <property type="entry name" value="Terpenoid cyclases/Protein prenyltransferases"/>
    <property type="match status" value="1"/>
</dbReference>
<dbReference type="InterPro" id="IPR036965">
    <property type="entry name" value="Terpene_synth_N_sf"/>
</dbReference>
<evidence type="ECO:0000256" key="3">
    <source>
        <dbReference type="ARBA" id="ARBA00022842"/>
    </source>
</evidence>
<dbReference type="InterPro" id="IPR005630">
    <property type="entry name" value="Terpene_synthase_metal-bd"/>
</dbReference>
<evidence type="ECO:0000313" key="7">
    <source>
        <dbReference type="EMBL" id="SPC96926.1"/>
    </source>
</evidence>
<keyword evidence="3" id="KW-0460">Magnesium</keyword>
<keyword evidence="4" id="KW-0456">Lyase</keyword>
<dbReference type="Gene3D" id="1.50.10.130">
    <property type="entry name" value="Terpene synthase, N-terminal domain"/>
    <property type="match status" value="1"/>
</dbReference>
<dbReference type="GO" id="GO:0010333">
    <property type="term" value="F:terpene synthase activity"/>
    <property type="evidence" value="ECO:0007669"/>
    <property type="project" value="InterPro"/>
</dbReference>
<accession>A0A2N9G2C7</accession>
<organism evidence="7">
    <name type="scientific">Fagus sylvatica</name>
    <name type="common">Beechnut</name>
    <dbReference type="NCBI Taxonomy" id="28930"/>
    <lineage>
        <taxon>Eukaryota</taxon>
        <taxon>Viridiplantae</taxon>
        <taxon>Streptophyta</taxon>
        <taxon>Embryophyta</taxon>
        <taxon>Tracheophyta</taxon>
        <taxon>Spermatophyta</taxon>
        <taxon>Magnoliopsida</taxon>
        <taxon>eudicotyledons</taxon>
        <taxon>Gunneridae</taxon>
        <taxon>Pentapetalae</taxon>
        <taxon>rosids</taxon>
        <taxon>fabids</taxon>
        <taxon>Fagales</taxon>
        <taxon>Fagaceae</taxon>
        <taxon>Fagus</taxon>
    </lineage>
</organism>
<dbReference type="EMBL" id="OIVN01001715">
    <property type="protein sequence ID" value="SPC96926.1"/>
    <property type="molecule type" value="Genomic_DNA"/>
</dbReference>
<dbReference type="PANTHER" id="PTHR31225:SF221">
    <property type="entry name" value="(-)-GERMACRENE D SYNTHASE"/>
    <property type="match status" value="1"/>
</dbReference>
<dbReference type="Pfam" id="PF01397">
    <property type="entry name" value="Terpene_synth"/>
    <property type="match status" value="1"/>
</dbReference>
<sequence>MKEAVRRMLTSPIENLSQKLNLIDVIQRLGVSYQFENEIEKSLQQLHMTLQDSNDHENDDDLYTVALQFRLLRQQGYRISCDKFTKFKESNGNFKDSLISDARGMLSLYEATYLKIHGEAILDEALVFTATHLESIASHLSPPLAAQKMHQKEVSDLARWWKDLNFTRELPFIRDRMIECYFWILGVYFEPEYLLARRILTKVIAMTSAIDNIYDVYGTPEELELFNQAIERWDISAIDQLPGYMKVFYQALLDVYCEMEEKVGEGRSYRVKYAIEAMKNQVRAYFHESKWLHQKHIPTMDEYMRIACVTSGYSTLAITLLVGMGDIVTKDSFEWMSSDPKIVKACTVVARLMDDMVSHKFEQKRGHVASAVECYMAQHGATEEEATNELSKQVKDAWKDINEECLNPTTVPMPLLTRILNLARVMDVVYKDEDGYTNAGTVLKDFITSMLIDPVPL</sequence>
<name>A0A2N9G2C7_FAGSY</name>
<comment type="cofactor">
    <cofactor evidence="1">
        <name>Mg(2+)</name>
        <dbReference type="ChEBI" id="CHEBI:18420"/>
    </cofactor>
</comment>
<dbReference type="Pfam" id="PF03936">
    <property type="entry name" value="Terpene_synth_C"/>
    <property type="match status" value="1"/>
</dbReference>
<dbReference type="FunFam" id="1.10.600.10:FF:000007">
    <property type="entry name" value="Isoprene synthase, chloroplastic"/>
    <property type="match status" value="1"/>
</dbReference>
<feature type="domain" description="Terpene synthase metal-binding" evidence="6">
    <location>
        <begin position="162"/>
        <end position="400"/>
    </location>
</feature>
<proteinExistence type="predicted"/>
<reference evidence="7" key="1">
    <citation type="submission" date="2018-02" db="EMBL/GenBank/DDBJ databases">
        <authorList>
            <person name="Cohen D.B."/>
            <person name="Kent A.D."/>
        </authorList>
    </citation>
    <scope>NUCLEOTIDE SEQUENCE</scope>
</reference>
<evidence type="ECO:0000256" key="2">
    <source>
        <dbReference type="ARBA" id="ARBA00022723"/>
    </source>
</evidence>
<evidence type="ECO:0008006" key="8">
    <source>
        <dbReference type="Google" id="ProtNLM"/>
    </source>
</evidence>
<dbReference type="Gene3D" id="1.10.600.10">
    <property type="entry name" value="Farnesyl Diphosphate Synthase"/>
    <property type="match status" value="2"/>
</dbReference>
<dbReference type="InterPro" id="IPR034741">
    <property type="entry name" value="Terpene_cyclase-like_1_C"/>
</dbReference>